<evidence type="ECO:0000256" key="4">
    <source>
        <dbReference type="ARBA" id="ARBA00023136"/>
    </source>
</evidence>
<dbReference type="EMBL" id="JAWNGA010000007">
    <property type="protein sequence ID" value="MDY5133080.1"/>
    <property type="molecule type" value="Genomic_DNA"/>
</dbReference>
<keyword evidence="3 7" id="KW-1133">Transmembrane helix</keyword>
<proteinExistence type="inferred from homology"/>
<feature type="transmembrane region" description="Helical" evidence="7">
    <location>
        <begin position="30"/>
        <end position="50"/>
    </location>
</feature>
<dbReference type="HAMAP" id="MF_02065">
    <property type="entry name" value="MltG"/>
    <property type="match status" value="1"/>
</dbReference>
<organism evidence="9 11">
    <name type="scientific">Actinotignum urinale</name>
    <dbReference type="NCBI Taxonomy" id="190146"/>
    <lineage>
        <taxon>Bacteria</taxon>
        <taxon>Bacillati</taxon>
        <taxon>Actinomycetota</taxon>
        <taxon>Actinomycetes</taxon>
        <taxon>Actinomycetales</taxon>
        <taxon>Actinomycetaceae</taxon>
        <taxon>Actinotignum</taxon>
    </lineage>
</organism>
<keyword evidence="10" id="KW-1185">Reference proteome</keyword>
<protein>
    <recommendedName>
        <fullName evidence="7">Endolytic murein transglycosylase</fullName>
        <ecNumber evidence="7">4.2.2.29</ecNumber>
    </recommendedName>
    <alternativeName>
        <fullName evidence="7">Peptidoglycan lytic transglycosylase</fullName>
    </alternativeName>
    <alternativeName>
        <fullName evidence="7">Peptidoglycan polymerization terminase</fullName>
    </alternativeName>
</protein>
<comment type="function">
    <text evidence="7">Functions as a peptidoglycan terminase that cleaves nascent peptidoglycan strands endolytically to terminate their elongation.</text>
</comment>
<keyword evidence="5 7" id="KW-0456">Lyase</keyword>
<comment type="caution">
    <text evidence="9">The sequence shown here is derived from an EMBL/GenBank/DDBJ whole genome shotgun (WGS) entry which is preliminary data.</text>
</comment>
<dbReference type="EMBL" id="JAWNGC010000002">
    <property type="protein sequence ID" value="MDY5154509.1"/>
    <property type="molecule type" value="Genomic_DNA"/>
</dbReference>
<dbReference type="AlphaFoldDB" id="A0AAW9HS57"/>
<evidence type="ECO:0000256" key="3">
    <source>
        <dbReference type="ARBA" id="ARBA00022989"/>
    </source>
</evidence>
<name>A0AAW9HS57_9ACTO</name>
<sequence>MNDVFEEFTPEEYASMRKKHRREIRRRNRIITATLTLLLVTVLTAAMVVVGQQFYSGSSAVTDYTGQGTTDVVVRIPEGATGKDMGRILEEHGVVSSATAFVDAFKKDPRATAIQTGSYKLKKKMSAAAALSALLDPSNIAQLKITIPEGFTKWQVRDRMVNIMGFDAKDIDEAMKNAKAIGLPPQAGGNIEGWLAPATYDFDPNVKLEVVLSTMVKKRVAGLKSLGVPEDQWQSVLIKASIVDREAGTADFAKVARVIENRLGDNAPEVAGRLQMDSTVLYGVGKTGSVPSRDELNNDNSFNTYKIKGLPPTPIGAASEQAIKAVQHPADGNWLYFTTVNLQTGETKFTHDYAEQQKFQAEFRKWYAEHPDYAKK</sequence>
<evidence type="ECO:0000313" key="9">
    <source>
        <dbReference type="EMBL" id="MDY5154509.1"/>
    </source>
</evidence>
<dbReference type="Proteomes" id="UP001281731">
    <property type="component" value="Unassembled WGS sequence"/>
</dbReference>
<dbReference type="GO" id="GO:0071555">
    <property type="term" value="P:cell wall organization"/>
    <property type="evidence" value="ECO:0007669"/>
    <property type="project" value="UniProtKB-KW"/>
</dbReference>
<comment type="subcellular location">
    <subcellularLocation>
        <location evidence="7">Cell membrane</location>
        <topology evidence="7">Single-pass membrane protein</topology>
    </subcellularLocation>
</comment>
<evidence type="ECO:0000256" key="2">
    <source>
        <dbReference type="ARBA" id="ARBA00022692"/>
    </source>
</evidence>
<dbReference type="GO" id="GO:0005886">
    <property type="term" value="C:plasma membrane"/>
    <property type="evidence" value="ECO:0007669"/>
    <property type="project" value="UniProtKB-SubCell"/>
</dbReference>
<dbReference type="GO" id="GO:0009252">
    <property type="term" value="P:peptidoglycan biosynthetic process"/>
    <property type="evidence" value="ECO:0007669"/>
    <property type="project" value="UniProtKB-UniRule"/>
</dbReference>
<evidence type="ECO:0000313" key="10">
    <source>
        <dbReference type="Proteomes" id="UP001275049"/>
    </source>
</evidence>
<dbReference type="Gene3D" id="3.30.1490.480">
    <property type="entry name" value="Endolytic murein transglycosylase"/>
    <property type="match status" value="1"/>
</dbReference>
<dbReference type="RefSeq" id="WP_022866718.1">
    <property type="nucleotide sequence ID" value="NZ_CAMYCL010000040.1"/>
</dbReference>
<dbReference type="GO" id="GO:0008932">
    <property type="term" value="F:lytic endotransglycosylase activity"/>
    <property type="evidence" value="ECO:0007669"/>
    <property type="project" value="UniProtKB-UniRule"/>
</dbReference>
<dbReference type="PANTHER" id="PTHR30518:SF2">
    <property type="entry name" value="ENDOLYTIC MUREIN TRANSGLYCOSYLASE"/>
    <property type="match status" value="1"/>
</dbReference>
<keyword evidence="4 7" id="KW-0472">Membrane</keyword>
<comment type="catalytic activity">
    <reaction evidence="7">
        <text>a peptidoglycan chain = a peptidoglycan chain with N-acetyl-1,6-anhydromuramyl-[peptide] at the reducing end + a peptidoglycan chain with N-acetylglucosamine at the non-reducing end.</text>
        <dbReference type="EC" id="4.2.2.29"/>
    </reaction>
</comment>
<evidence type="ECO:0000256" key="1">
    <source>
        <dbReference type="ARBA" id="ARBA00022475"/>
    </source>
</evidence>
<dbReference type="PANTHER" id="PTHR30518">
    <property type="entry name" value="ENDOLYTIC MUREIN TRANSGLYCOSYLASE"/>
    <property type="match status" value="1"/>
</dbReference>
<dbReference type="Proteomes" id="UP001275049">
    <property type="component" value="Unassembled WGS sequence"/>
</dbReference>
<keyword evidence="6 7" id="KW-0961">Cell wall biogenesis/degradation</keyword>
<evidence type="ECO:0000256" key="5">
    <source>
        <dbReference type="ARBA" id="ARBA00023239"/>
    </source>
</evidence>
<dbReference type="EC" id="4.2.2.29" evidence="7"/>
<evidence type="ECO:0000313" key="8">
    <source>
        <dbReference type="EMBL" id="MDY5133080.1"/>
    </source>
</evidence>
<comment type="similarity">
    <text evidence="7">Belongs to the transglycosylase MltG family.</text>
</comment>
<evidence type="ECO:0000256" key="7">
    <source>
        <dbReference type="HAMAP-Rule" id="MF_02065"/>
    </source>
</evidence>
<keyword evidence="1 7" id="KW-1003">Cell membrane</keyword>
<reference evidence="9 10" key="1">
    <citation type="submission" date="2023-10" db="EMBL/GenBank/DDBJ databases">
        <title>Whole Genome based description of the genera Actinobaculum and Actinotignum reveals a complex phylogenetic relationship within the species included in the genus Actinotignum.</title>
        <authorList>
            <person name="Jensen C.S."/>
            <person name="Dargis R."/>
            <person name="Kemp M."/>
            <person name="Christensen J.J."/>
        </authorList>
    </citation>
    <scope>NUCLEOTIDE SEQUENCE</scope>
    <source>
        <strain evidence="9">SLA_B511</strain>
        <strain evidence="8 10">SLA_B974</strain>
    </source>
</reference>
<dbReference type="Pfam" id="PF02618">
    <property type="entry name" value="YceG"/>
    <property type="match status" value="1"/>
</dbReference>
<evidence type="ECO:0000313" key="11">
    <source>
        <dbReference type="Proteomes" id="UP001281731"/>
    </source>
</evidence>
<accession>A0AAW9HS57</accession>
<gene>
    <name evidence="7 9" type="primary">mltG</name>
    <name evidence="9" type="ORF">R6G80_02055</name>
    <name evidence="8" type="ORF">R6G86_04895</name>
</gene>
<keyword evidence="2 7" id="KW-0812">Transmembrane</keyword>
<dbReference type="InterPro" id="IPR003770">
    <property type="entry name" value="MLTG-like"/>
</dbReference>
<dbReference type="NCBIfam" id="TIGR00247">
    <property type="entry name" value="endolytic transglycosylase MltG"/>
    <property type="match status" value="1"/>
</dbReference>
<evidence type="ECO:0000256" key="6">
    <source>
        <dbReference type="ARBA" id="ARBA00023316"/>
    </source>
</evidence>
<feature type="site" description="Important for catalytic activity" evidence="7">
    <location>
        <position position="246"/>
    </location>
</feature>